<gene>
    <name evidence="1" type="ORF">CPB83DRAFT_360171</name>
</gene>
<reference evidence="1" key="1">
    <citation type="submission" date="2020-11" db="EMBL/GenBank/DDBJ databases">
        <authorList>
            <consortium name="DOE Joint Genome Institute"/>
            <person name="Ahrendt S."/>
            <person name="Riley R."/>
            <person name="Andreopoulos W."/>
            <person name="Labutti K."/>
            <person name="Pangilinan J."/>
            <person name="Ruiz-Duenas F.J."/>
            <person name="Barrasa J.M."/>
            <person name="Sanchez-Garcia M."/>
            <person name="Camarero S."/>
            <person name="Miyauchi S."/>
            <person name="Serrano A."/>
            <person name="Linde D."/>
            <person name="Babiker R."/>
            <person name="Drula E."/>
            <person name="Ayuso-Fernandez I."/>
            <person name="Pacheco R."/>
            <person name="Padilla G."/>
            <person name="Ferreira P."/>
            <person name="Barriuso J."/>
            <person name="Kellner H."/>
            <person name="Castanera R."/>
            <person name="Alfaro M."/>
            <person name="Ramirez L."/>
            <person name="Pisabarro A.G."/>
            <person name="Kuo A."/>
            <person name="Tritt A."/>
            <person name="Lipzen A."/>
            <person name="He G."/>
            <person name="Yan M."/>
            <person name="Ng V."/>
            <person name="Cullen D."/>
            <person name="Martin F."/>
            <person name="Rosso M.-N."/>
            <person name="Henrissat B."/>
            <person name="Hibbett D."/>
            <person name="Martinez A.T."/>
            <person name="Grigoriev I.V."/>
        </authorList>
    </citation>
    <scope>NUCLEOTIDE SEQUENCE</scope>
    <source>
        <strain evidence="1">CBS 506.95</strain>
    </source>
</reference>
<proteinExistence type="predicted"/>
<dbReference type="AlphaFoldDB" id="A0A9P6EFJ0"/>
<name>A0A9P6EFJ0_9AGAR</name>
<protein>
    <submittedName>
        <fullName evidence="1">Uncharacterized protein</fullName>
    </submittedName>
</protein>
<accession>A0A9P6EFJ0</accession>
<comment type="caution">
    <text evidence="1">The sequence shown here is derived from an EMBL/GenBank/DDBJ whole genome shotgun (WGS) entry which is preliminary data.</text>
</comment>
<sequence>MARLNLNAAPSNLRLLGNLEQFRIQNWDNLVHLDVANTSLSVCGQIFRDAPNLVSCSLRESWLTTTATHTAPFEYSSLQKLALFQVGLAFWDLFTLPALRELSISESLEGDDEDRTSFNNFLVRSKCPLEAFKFSEFRSSEEGFIRILDHVPNISRLKFRYLDLSDLFFHHISVATSIPGDVVPLLGNLMAFEYDFPSEHAFTWPAVAHFVSLRCGGRGVKDNLRSVKLRAFATSVVFPQEEVEAVIEVQDLGTILEAANGIELSIRDTRGNVVVKHDI</sequence>
<organism evidence="1 2">
    <name type="scientific">Crepidotus variabilis</name>
    <dbReference type="NCBI Taxonomy" id="179855"/>
    <lineage>
        <taxon>Eukaryota</taxon>
        <taxon>Fungi</taxon>
        <taxon>Dikarya</taxon>
        <taxon>Basidiomycota</taxon>
        <taxon>Agaricomycotina</taxon>
        <taxon>Agaricomycetes</taxon>
        <taxon>Agaricomycetidae</taxon>
        <taxon>Agaricales</taxon>
        <taxon>Agaricineae</taxon>
        <taxon>Crepidotaceae</taxon>
        <taxon>Crepidotus</taxon>
    </lineage>
</organism>
<dbReference type="Proteomes" id="UP000807306">
    <property type="component" value="Unassembled WGS sequence"/>
</dbReference>
<dbReference type="InterPro" id="IPR032675">
    <property type="entry name" value="LRR_dom_sf"/>
</dbReference>
<keyword evidence="2" id="KW-1185">Reference proteome</keyword>
<dbReference type="SUPFAM" id="SSF52047">
    <property type="entry name" value="RNI-like"/>
    <property type="match status" value="1"/>
</dbReference>
<dbReference type="OrthoDB" id="3253362at2759"/>
<dbReference type="EMBL" id="MU157855">
    <property type="protein sequence ID" value="KAF9528171.1"/>
    <property type="molecule type" value="Genomic_DNA"/>
</dbReference>
<evidence type="ECO:0000313" key="2">
    <source>
        <dbReference type="Proteomes" id="UP000807306"/>
    </source>
</evidence>
<dbReference type="Gene3D" id="3.80.10.10">
    <property type="entry name" value="Ribonuclease Inhibitor"/>
    <property type="match status" value="1"/>
</dbReference>
<evidence type="ECO:0000313" key="1">
    <source>
        <dbReference type="EMBL" id="KAF9528171.1"/>
    </source>
</evidence>